<dbReference type="Gene3D" id="2.40.50.90">
    <property type="match status" value="1"/>
</dbReference>
<keyword evidence="6" id="KW-1185">Reference proteome</keyword>
<evidence type="ECO:0000256" key="2">
    <source>
        <dbReference type="ARBA" id="ARBA00022759"/>
    </source>
</evidence>
<sequence length="176" mass="20304">MPLRLMLTGLLLLLCCIVGVGCSEPPEMPTGMTVRVERVVSGQTIEIVSPTDDIPKLQRVRLIGINAPDLRQDPWGMEAKRRLEQLCQGQQVLLEFDQMESDRYDRLLAYIWRDQILINEELVKQGYALAQAGIYNNKYSQRLDNAQRWARIMGLGIWNPEEPMRFTPAEFRQQQS</sequence>
<accession>A0A9P1KBT5</accession>
<dbReference type="InterPro" id="IPR016071">
    <property type="entry name" value="Staphylococal_nuclease_OB-fold"/>
</dbReference>
<proteinExistence type="predicted"/>
<dbReference type="PANTHER" id="PTHR12302">
    <property type="entry name" value="EBNA2 BINDING PROTEIN P100"/>
    <property type="match status" value="1"/>
</dbReference>
<dbReference type="Proteomes" id="UP000032946">
    <property type="component" value="Chromosome"/>
</dbReference>
<dbReference type="InterPro" id="IPR035437">
    <property type="entry name" value="SNase_OB-fold_sf"/>
</dbReference>
<evidence type="ECO:0000259" key="4">
    <source>
        <dbReference type="PROSITE" id="PS50830"/>
    </source>
</evidence>
<dbReference type="PROSITE" id="PS51257">
    <property type="entry name" value="PROKAR_LIPOPROTEIN"/>
    <property type="match status" value="1"/>
</dbReference>
<dbReference type="GO" id="GO:1990599">
    <property type="term" value="F:3' overhang single-stranded DNA endodeoxyribonuclease activity"/>
    <property type="evidence" value="ECO:0007669"/>
    <property type="project" value="UniProtKB-EC"/>
</dbReference>
<dbReference type="EC" id="3.1.31.1" evidence="5"/>
<gene>
    <name evidence="5" type="ORF">ARTHRO_10817</name>
</gene>
<dbReference type="PROSITE" id="PS50830">
    <property type="entry name" value="TNASE_3"/>
    <property type="match status" value="1"/>
</dbReference>
<reference evidence="5 6" key="1">
    <citation type="submission" date="2014-02" db="EMBL/GenBank/DDBJ databases">
        <authorList>
            <person name="Genoscope - CEA"/>
        </authorList>
    </citation>
    <scope>NUCLEOTIDE SEQUENCE [LARGE SCALE GENOMIC DNA]</scope>
    <source>
        <strain evidence="5 6">PCC 8005</strain>
    </source>
</reference>
<keyword evidence="3 5" id="KW-0378">Hydrolase</keyword>
<evidence type="ECO:0000256" key="1">
    <source>
        <dbReference type="ARBA" id="ARBA00022722"/>
    </source>
</evidence>
<keyword evidence="1" id="KW-0540">Nuclease</keyword>
<evidence type="ECO:0000313" key="6">
    <source>
        <dbReference type="Proteomes" id="UP000032946"/>
    </source>
</evidence>
<protein>
    <submittedName>
        <fullName evidence="5">Micrococcal nuclease, SNase-like</fullName>
        <ecNumber evidence="5">3.1.31.1</ecNumber>
    </submittedName>
</protein>
<dbReference type="EMBL" id="FO818640">
    <property type="protein sequence ID" value="CDM93144.1"/>
    <property type="molecule type" value="Genomic_DNA"/>
</dbReference>
<name>A0A9P1KBT5_9CYAN</name>
<dbReference type="RefSeq" id="WP_008057187.1">
    <property type="nucleotide sequence ID" value="NZ_FO818640.1"/>
</dbReference>
<dbReference type="Pfam" id="PF00565">
    <property type="entry name" value="SNase"/>
    <property type="match status" value="1"/>
</dbReference>
<dbReference type="SUPFAM" id="SSF50199">
    <property type="entry name" value="Staphylococcal nuclease"/>
    <property type="match status" value="1"/>
</dbReference>
<dbReference type="AlphaFoldDB" id="A0A9P1KBT5"/>
<evidence type="ECO:0000256" key="3">
    <source>
        <dbReference type="ARBA" id="ARBA00022801"/>
    </source>
</evidence>
<dbReference type="PANTHER" id="PTHR12302:SF3">
    <property type="entry name" value="SERINE_THREONINE-PROTEIN KINASE 31"/>
    <property type="match status" value="1"/>
</dbReference>
<evidence type="ECO:0000313" key="5">
    <source>
        <dbReference type="EMBL" id="CDM93144.1"/>
    </source>
</evidence>
<organism evidence="5 6">
    <name type="scientific">Limnospira indica PCC 8005</name>
    <dbReference type="NCBI Taxonomy" id="376219"/>
    <lineage>
        <taxon>Bacteria</taxon>
        <taxon>Bacillati</taxon>
        <taxon>Cyanobacteriota</taxon>
        <taxon>Cyanophyceae</taxon>
        <taxon>Oscillatoriophycideae</taxon>
        <taxon>Oscillatoriales</taxon>
        <taxon>Sirenicapillariaceae</taxon>
        <taxon>Limnospira</taxon>
    </lineage>
</organism>
<keyword evidence="2" id="KW-0255">Endonuclease</keyword>
<dbReference type="SMART" id="SM00318">
    <property type="entry name" value="SNc"/>
    <property type="match status" value="1"/>
</dbReference>
<feature type="domain" description="TNase-like" evidence="4">
    <location>
        <begin position="30"/>
        <end position="160"/>
    </location>
</feature>